<evidence type="ECO:0000313" key="1">
    <source>
        <dbReference type="EMBL" id="PKR79564.1"/>
    </source>
</evidence>
<dbReference type="Pfam" id="PF14054">
    <property type="entry name" value="DUF4249"/>
    <property type="match status" value="1"/>
</dbReference>
<keyword evidence="2" id="KW-1185">Reference proteome</keyword>
<sequence>MKESNYFIILLYLALLSCSKEIEIDLEKVEPRLVVRSEITNKPDTVAPGPGTIFPQYIPAKLELGLSSSVTDDPTENIVDAKVVLKKNNFVYDTIYYNSTKEYYELFETPDDLPEPGDDLSLEVIYNNEKVSSSAKMPSKVDIISIDTSIYYSHYIEGTGMFSEGTLTFQDPGSEENYYELMVCSSGLYNGELNPLRIKTDETFITGEKHYPSEINTNQYVFDQKSLLFTDKTFNGEKKSVRFYFIIGGYKHSNTIDFGHKTRIYLLRNVTKEYYMFKTSKRTYLLNSGENFLMGASEPQNVYTNIKDGLGSFGVYTHDQEIYFFPKRTIQL</sequence>
<dbReference type="AlphaFoldDB" id="A0A2I0QZ04"/>
<protein>
    <recommendedName>
        <fullName evidence="3">DUF4249 domain-containing protein</fullName>
    </recommendedName>
</protein>
<accession>A0A2I0QZ04</accession>
<proteinExistence type="predicted"/>
<dbReference type="InterPro" id="IPR025345">
    <property type="entry name" value="DUF4249"/>
</dbReference>
<evidence type="ECO:0008006" key="3">
    <source>
        <dbReference type="Google" id="ProtNLM"/>
    </source>
</evidence>
<dbReference type="PROSITE" id="PS51257">
    <property type="entry name" value="PROKAR_LIPOPROTEIN"/>
    <property type="match status" value="1"/>
</dbReference>
<dbReference type="EMBL" id="PJNI01000024">
    <property type="protein sequence ID" value="PKR79564.1"/>
    <property type="molecule type" value="Genomic_DNA"/>
</dbReference>
<dbReference type="OrthoDB" id="1466461at2"/>
<evidence type="ECO:0000313" key="2">
    <source>
        <dbReference type="Proteomes" id="UP000236654"/>
    </source>
</evidence>
<dbReference type="RefSeq" id="WP_101335755.1">
    <property type="nucleotide sequence ID" value="NZ_PJNI01000024.1"/>
</dbReference>
<organism evidence="1 2">
    <name type="scientific">Brumimicrobium salinarum</name>
    <dbReference type="NCBI Taxonomy" id="2058658"/>
    <lineage>
        <taxon>Bacteria</taxon>
        <taxon>Pseudomonadati</taxon>
        <taxon>Bacteroidota</taxon>
        <taxon>Flavobacteriia</taxon>
        <taxon>Flavobacteriales</taxon>
        <taxon>Crocinitomicaceae</taxon>
        <taxon>Brumimicrobium</taxon>
    </lineage>
</organism>
<reference evidence="1 2" key="1">
    <citation type="submission" date="2017-12" db="EMBL/GenBank/DDBJ databases">
        <title>The draft genome sequence of Brumimicrobium saltpan LHR20.</title>
        <authorList>
            <person name="Do Z.-J."/>
            <person name="Luo H.-R."/>
        </authorList>
    </citation>
    <scope>NUCLEOTIDE SEQUENCE [LARGE SCALE GENOMIC DNA]</scope>
    <source>
        <strain evidence="1 2">LHR20</strain>
    </source>
</reference>
<comment type="caution">
    <text evidence="1">The sequence shown here is derived from an EMBL/GenBank/DDBJ whole genome shotgun (WGS) entry which is preliminary data.</text>
</comment>
<dbReference type="Proteomes" id="UP000236654">
    <property type="component" value="Unassembled WGS sequence"/>
</dbReference>
<gene>
    <name evidence="1" type="ORF">CW751_14535</name>
</gene>
<name>A0A2I0QZ04_9FLAO</name>